<comment type="caution">
    <text evidence="2">The sequence shown here is derived from an EMBL/GenBank/DDBJ whole genome shotgun (WGS) entry which is preliminary data.</text>
</comment>
<evidence type="ECO:0000256" key="1">
    <source>
        <dbReference type="SAM" id="SignalP"/>
    </source>
</evidence>
<protein>
    <submittedName>
        <fullName evidence="2">DUF2141 domain-containing protein</fullName>
    </submittedName>
</protein>
<organism evidence="2 3">
    <name type="scientific">Flagellimonas chongwuensis</name>
    <dbReference type="NCBI Taxonomy" id="2697365"/>
    <lineage>
        <taxon>Bacteria</taxon>
        <taxon>Pseudomonadati</taxon>
        <taxon>Bacteroidota</taxon>
        <taxon>Flavobacteriia</taxon>
        <taxon>Flavobacteriales</taxon>
        <taxon>Flavobacteriaceae</taxon>
        <taxon>Flagellimonas</taxon>
    </lineage>
</organism>
<feature type="chain" id="PRO_5032409407" evidence="1">
    <location>
        <begin position="20"/>
        <end position="137"/>
    </location>
</feature>
<dbReference type="Pfam" id="PF09912">
    <property type="entry name" value="DUF2141"/>
    <property type="match status" value="1"/>
</dbReference>
<gene>
    <name evidence="2" type="ORF">GUA46_00770</name>
</gene>
<proteinExistence type="predicted"/>
<name>A0A850NEJ0_9FLAO</name>
<dbReference type="Proteomes" id="UP000558089">
    <property type="component" value="Unassembled WGS sequence"/>
</dbReference>
<evidence type="ECO:0000313" key="2">
    <source>
        <dbReference type="EMBL" id="NVN16855.1"/>
    </source>
</evidence>
<reference evidence="2 3" key="1">
    <citation type="submission" date="2020-01" db="EMBL/GenBank/DDBJ databases">
        <title>Draft Genome Analysis of Muricauda sp. HICW Isolated from coastal seawater of PR China.</title>
        <authorList>
            <person name="Chen M.-X."/>
        </authorList>
    </citation>
    <scope>NUCLEOTIDE SEQUENCE [LARGE SCALE GENOMIC DNA]</scope>
    <source>
        <strain evidence="2 3">HICW</strain>
    </source>
</reference>
<dbReference type="AlphaFoldDB" id="A0A850NEJ0"/>
<dbReference type="InterPro" id="IPR018673">
    <property type="entry name" value="DUF2141"/>
</dbReference>
<keyword evidence="3" id="KW-1185">Reference proteome</keyword>
<keyword evidence="1" id="KW-0732">Signal</keyword>
<dbReference type="EMBL" id="WYET01000001">
    <property type="protein sequence ID" value="NVN16855.1"/>
    <property type="molecule type" value="Genomic_DNA"/>
</dbReference>
<feature type="signal peptide" evidence="1">
    <location>
        <begin position="1"/>
        <end position="19"/>
    </location>
</feature>
<dbReference type="RefSeq" id="WP_108245423.1">
    <property type="nucleotide sequence ID" value="NZ_WYET01000001.1"/>
</dbReference>
<sequence>MNKLNCLLLILLLPVFCFAQNTLSVQVNNVPSGHGSVKVAIYDSDDSFLSFDQVLRSDSVNADMGSVVLHISDLPAGEYALAIFHDENDNGKLDTNWLGIPREKVAFSKAKMKTFGPPKFKECSFKMSSDHEIHIDL</sequence>
<accession>A0A850NEJ0</accession>
<evidence type="ECO:0000313" key="3">
    <source>
        <dbReference type="Proteomes" id="UP000558089"/>
    </source>
</evidence>